<dbReference type="Gene3D" id="2.130.10.10">
    <property type="entry name" value="YVTN repeat-like/Quinoprotein amine dehydrogenase"/>
    <property type="match status" value="2"/>
</dbReference>
<evidence type="ECO:0000313" key="2">
    <source>
        <dbReference type="Proteomes" id="UP000239649"/>
    </source>
</evidence>
<evidence type="ECO:0000313" key="1">
    <source>
        <dbReference type="EMBL" id="PSC69947.1"/>
    </source>
</evidence>
<dbReference type="EMBL" id="LHPF02000023">
    <property type="protein sequence ID" value="PSC69947.1"/>
    <property type="molecule type" value="Genomic_DNA"/>
</dbReference>
<keyword evidence="2" id="KW-1185">Reference proteome</keyword>
<dbReference type="PANTHER" id="PTHR31152">
    <property type="entry name" value="PLAC8 FAMILY PROTEIN"/>
    <property type="match status" value="1"/>
</dbReference>
<dbReference type="AlphaFoldDB" id="A0A2P6V779"/>
<dbReference type="SMART" id="SM00320">
    <property type="entry name" value="WD40"/>
    <property type="match status" value="6"/>
</dbReference>
<protein>
    <submittedName>
        <fullName evidence="1">Zinc finger CCCH domain-containing 62</fullName>
    </submittedName>
</protein>
<dbReference type="Pfam" id="PF00400">
    <property type="entry name" value="WD40"/>
    <property type="match status" value="1"/>
</dbReference>
<proteinExistence type="predicted"/>
<dbReference type="InterPro" id="IPR001680">
    <property type="entry name" value="WD40_rpt"/>
</dbReference>
<gene>
    <name evidence="1" type="ORF">C2E20_6684</name>
</gene>
<dbReference type="InterPro" id="IPR036322">
    <property type="entry name" value="WD40_repeat_dom_sf"/>
</dbReference>
<name>A0A2P6V779_9CHLO</name>
<organism evidence="1 2">
    <name type="scientific">Micractinium conductrix</name>
    <dbReference type="NCBI Taxonomy" id="554055"/>
    <lineage>
        <taxon>Eukaryota</taxon>
        <taxon>Viridiplantae</taxon>
        <taxon>Chlorophyta</taxon>
        <taxon>core chlorophytes</taxon>
        <taxon>Trebouxiophyceae</taxon>
        <taxon>Chlorellales</taxon>
        <taxon>Chlorellaceae</taxon>
        <taxon>Chlorella clade</taxon>
        <taxon>Micractinium</taxon>
    </lineage>
</organism>
<comment type="caution">
    <text evidence="1">The sequence shown here is derived from an EMBL/GenBank/DDBJ whole genome shotgun (WGS) entry which is preliminary data.</text>
</comment>
<dbReference type="InterPro" id="IPR015943">
    <property type="entry name" value="WD40/YVTN_repeat-like_dom_sf"/>
</dbReference>
<accession>A0A2P6V779</accession>
<dbReference type="Proteomes" id="UP000239649">
    <property type="component" value="Unassembled WGS sequence"/>
</dbReference>
<reference evidence="1 2" key="1">
    <citation type="journal article" date="2018" name="Plant J.">
        <title>Genome sequences of Chlorella sorokiniana UTEX 1602 and Micractinium conductrix SAG 241.80: implications to maltose excretion by a green alga.</title>
        <authorList>
            <person name="Arriola M.B."/>
            <person name="Velmurugan N."/>
            <person name="Zhang Y."/>
            <person name="Plunkett M.H."/>
            <person name="Hondzo H."/>
            <person name="Barney B.M."/>
        </authorList>
    </citation>
    <scope>NUCLEOTIDE SEQUENCE [LARGE SCALE GENOMIC DNA]</scope>
    <source>
        <strain evidence="1 2">SAG 241.80</strain>
    </source>
</reference>
<dbReference type="STRING" id="554055.A0A2P6V779"/>
<sequence length="612" mass="65687">MGMNREQKYAKMELRGSQYNRNWKSDLSSATCNDPGFCCLSIFCGQCVSFHLRKRVLRGDMTRYICCNGDWPCSGRCGESSSPALCLCMEVTCCFPQSVASTRWAIQDEMHLQNTQCDNCIIGTMIAAQYLACCCWLAACITGNDALQSAAQLTDNIADLLWCSVCACMQTQHKVQLDERDSNPSVVVAPYAAPGPQAMHPGGGAYPPQSAPYGAAYGAPPPQQGMAHPLPPASFPQAQAGGAYPPPPQAYPPPQGWNGAERQGASLVQRRPPAPSRAACLRVSAVADFVGRSPASERASEALLLHRQQLHTSSLNASVILSDTETCKQVVTASLDKTLALWELAGADELGGGSLREAVRITPPGGPIFSLAVDQRDQDGLPNQVFVGNHGKQVAAWVPPKTQLDSNVLLDDHCGWVRALAIARGRWLFSCACNTLRQWDMSRAVPRCVATVTIDKGDILALVARKDRIYAACADGSLHAWSIGKKGELSEVAVRKKAHGERVAGITLRGGLLYSVSYDGCLKAWDADSLEIVVDRASAHGGERVHCLAMGPDGLLYTGGDDKLVRRWDPSLLQPAAEPLLCHNHSVRTLAAGARELLVSGDKGGEVAVWKV</sequence>
<dbReference type="OrthoDB" id="674604at2759"/>
<dbReference type="SUPFAM" id="SSF50978">
    <property type="entry name" value="WD40 repeat-like"/>
    <property type="match status" value="1"/>
</dbReference>
<dbReference type="PANTHER" id="PTHR31152:SF1">
    <property type="entry name" value="PLAC8 FAMILY PROTEIN"/>
    <property type="match status" value="1"/>
</dbReference>